<feature type="coiled-coil region" evidence="3">
    <location>
        <begin position="198"/>
        <end position="225"/>
    </location>
</feature>
<dbReference type="SUPFAM" id="SSF47144">
    <property type="entry name" value="HSC20 (HSCB), C-terminal oligomerisation domain"/>
    <property type="match status" value="1"/>
</dbReference>
<comment type="caution">
    <text evidence="5">The sequence shown here is derived from an EMBL/GenBank/DDBJ whole genome shotgun (WGS) entry which is preliminary data.</text>
</comment>
<dbReference type="InterPro" id="IPR009073">
    <property type="entry name" value="HscB_oligo_C"/>
</dbReference>
<keyword evidence="2" id="KW-0143">Chaperone</keyword>
<dbReference type="Pfam" id="PF07743">
    <property type="entry name" value="HSCB_C"/>
    <property type="match status" value="1"/>
</dbReference>
<sequence length="281" mass="30288">MATNATRAVRGVRGVRSRLASAGLPTAVPIQRGLATAVTAVRASPLRLPTPHRRDYSSPSAPTRPCPKCAAPIPLPASPCPKCGALVPVPPGLSLHSLLDVSTPLPSSAGFDLVGELDRLPAHGYALDARDLRNRMLRRQRDLHPDKHGAAGGDVDLAADLSGRVNKAYETLASPLRRAEYILKVLGKGTQETDAVTDHDLLMEILEARETLEEAEEASEVEEMRDSNHAKVVDLVQRLTESFSRTPVDRDATKALAVELKYWVGLEEAAKEKLGRLGEGR</sequence>
<organism evidence="5 6">
    <name type="scientific">Vanrija albida</name>
    <dbReference type="NCBI Taxonomy" id="181172"/>
    <lineage>
        <taxon>Eukaryota</taxon>
        <taxon>Fungi</taxon>
        <taxon>Dikarya</taxon>
        <taxon>Basidiomycota</taxon>
        <taxon>Agaricomycotina</taxon>
        <taxon>Tremellomycetes</taxon>
        <taxon>Trichosporonales</taxon>
        <taxon>Trichosporonaceae</taxon>
        <taxon>Vanrija</taxon>
    </lineage>
</organism>
<dbReference type="Proteomes" id="UP001565368">
    <property type="component" value="Unassembled WGS sequence"/>
</dbReference>
<evidence type="ECO:0000313" key="6">
    <source>
        <dbReference type="Proteomes" id="UP001565368"/>
    </source>
</evidence>
<accession>A0ABR3QDI9</accession>
<evidence type="ECO:0000256" key="3">
    <source>
        <dbReference type="SAM" id="Coils"/>
    </source>
</evidence>
<protein>
    <submittedName>
        <fullName evidence="5">Molecular chaperone</fullName>
    </submittedName>
</protein>
<dbReference type="SUPFAM" id="SSF46565">
    <property type="entry name" value="Chaperone J-domain"/>
    <property type="match status" value="1"/>
</dbReference>
<dbReference type="InterPro" id="IPR036386">
    <property type="entry name" value="HscB_C_sf"/>
</dbReference>
<dbReference type="InterPro" id="IPR036869">
    <property type="entry name" value="J_dom_sf"/>
</dbReference>
<dbReference type="PANTHER" id="PTHR14021:SF15">
    <property type="entry name" value="IRON-SULFUR CLUSTER CO-CHAPERONE PROTEIN HSCB"/>
    <property type="match status" value="1"/>
</dbReference>
<evidence type="ECO:0000313" key="5">
    <source>
        <dbReference type="EMBL" id="KAL1412780.1"/>
    </source>
</evidence>
<dbReference type="PANTHER" id="PTHR14021">
    <property type="entry name" value="IRON-SULFUR CLUSTER CO-CHAPERONE PROTEIN HSCB"/>
    <property type="match status" value="1"/>
</dbReference>
<gene>
    <name evidence="5" type="primary">JAC1</name>
    <name evidence="5" type="ORF">Q8F55_000528</name>
</gene>
<keyword evidence="3" id="KW-0175">Coiled coil</keyword>
<feature type="domain" description="Co-chaperone HscB C-terminal oligomerisation" evidence="4">
    <location>
        <begin position="198"/>
        <end position="271"/>
    </location>
</feature>
<dbReference type="Gene3D" id="1.10.287.110">
    <property type="entry name" value="DnaJ domain"/>
    <property type="match status" value="1"/>
</dbReference>
<dbReference type="RefSeq" id="XP_069212724.1">
    <property type="nucleotide sequence ID" value="XM_069349180.1"/>
</dbReference>
<dbReference type="NCBIfam" id="TIGR00714">
    <property type="entry name" value="hscB"/>
    <property type="match status" value="1"/>
</dbReference>
<comment type="similarity">
    <text evidence="1">Belongs to the HscB family.</text>
</comment>
<dbReference type="InterPro" id="IPR004640">
    <property type="entry name" value="HscB"/>
</dbReference>
<reference evidence="5 6" key="1">
    <citation type="submission" date="2023-08" db="EMBL/GenBank/DDBJ databases">
        <title>Annotated Genome Sequence of Vanrija albida AlHP1.</title>
        <authorList>
            <person name="Herzog R."/>
        </authorList>
    </citation>
    <scope>NUCLEOTIDE SEQUENCE [LARGE SCALE GENOMIC DNA]</scope>
    <source>
        <strain evidence="5 6">AlHP1</strain>
    </source>
</reference>
<evidence type="ECO:0000256" key="1">
    <source>
        <dbReference type="ARBA" id="ARBA00010476"/>
    </source>
</evidence>
<dbReference type="Gene3D" id="1.20.1280.20">
    <property type="entry name" value="HscB, C-terminal domain"/>
    <property type="match status" value="1"/>
</dbReference>
<keyword evidence="6" id="KW-1185">Reference proteome</keyword>
<dbReference type="GeneID" id="95981571"/>
<name>A0ABR3QDI9_9TREE</name>
<evidence type="ECO:0000259" key="4">
    <source>
        <dbReference type="Pfam" id="PF07743"/>
    </source>
</evidence>
<evidence type="ECO:0000256" key="2">
    <source>
        <dbReference type="ARBA" id="ARBA00023186"/>
    </source>
</evidence>
<proteinExistence type="inferred from homology"/>
<dbReference type="EMBL" id="JBBXJM010000001">
    <property type="protein sequence ID" value="KAL1412780.1"/>
    <property type="molecule type" value="Genomic_DNA"/>
</dbReference>